<dbReference type="InterPro" id="IPR001763">
    <property type="entry name" value="Rhodanese-like_dom"/>
</dbReference>
<dbReference type="EMBL" id="CP046566">
    <property type="protein sequence ID" value="QGW28814.1"/>
    <property type="molecule type" value="Genomic_DNA"/>
</dbReference>
<dbReference type="CDD" id="cd00158">
    <property type="entry name" value="RHOD"/>
    <property type="match status" value="1"/>
</dbReference>
<organism evidence="2 3">
    <name type="scientific">Phnomibacter ginsenosidimutans</name>
    <dbReference type="NCBI Taxonomy" id="2676868"/>
    <lineage>
        <taxon>Bacteria</taxon>
        <taxon>Pseudomonadati</taxon>
        <taxon>Bacteroidota</taxon>
        <taxon>Chitinophagia</taxon>
        <taxon>Chitinophagales</taxon>
        <taxon>Chitinophagaceae</taxon>
        <taxon>Phnomibacter</taxon>
    </lineage>
</organism>
<dbReference type="SMART" id="SM00450">
    <property type="entry name" value="RHOD"/>
    <property type="match status" value="1"/>
</dbReference>
<dbReference type="PANTHER" id="PTHR43031:SF1">
    <property type="entry name" value="PYRIDINE NUCLEOTIDE-DISULPHIDE OXIDOREDUCTASE"/>
    <property type="match status" value="1"/>
</dbReference>
<dbReference type="PANTHER" id="PTHR43031">
    <property type="entry name" value="FAD-DEPENDENT OXIDOREDUCTASE"/>
    <property type="match status" value="1"/>
</dbReference>
<dbReference type="Gene3D" id="3.40.250.10">
    <property type="entry name" value="Rhodanese-like domain"/>
    <property type="match status" value="1"/>
</dbReference>
<accession>A0A6I6G902</accession>
<dbReference type="InterPro" id="IPR036873">
    <property type="entry name" value="Rhodanese-like_dom_sf"/>
</dbReference>
<dbReference type="AlphaFoldDB" id="A0A6I6G902"/>
<dbReference type="SUPFAM" id="SSF52821">
    <property type="entry name" value="Rhodanese/Cell cycle control phosphatase"/>
    <property type="match status" value="1"/>
</dbReference>
<dbReference type="Pfam" id="PF00581">
    <property type="entry name" value="Rhodanese"/>
    <property type="match status" value="1"/>
</dbReference>
<evidence type="ECO:0000313" key="3">
    <source>
        <dbReference type="Proteomes" id="UP000426027"/>
    </source>
</evidence>
<dbReference type="KEGG" id="fls:GLV81_12515"/>
<sequence length="154" mass="17158">MAPKRCCASQSFTTTITSVYCFTKMMKNNIQLSLLTTVLLLLLQACVSTSPAGNRQLRSHAFERKLRNDSVVLLDVRTPEEFKAGHLPNARLIDFNAGELPQALPTLDSTKTYLIYCRSAKRSDKAATQMKAAGFTKVYQLRGGILSWKGQLQQ</sequence>
<evidence type="ECO:0000313" key="2">
    <source>
        <dbReference type="EMBL" id="QGW28814.1"/>
    </source>
</evidence>
<gene>
    <name evidence="2" type="ORF">GLV81_12515</name>
</gene>
<protein>
    <submittedName>
        <fullName evidence="2">Rhodanese-like domain-containing protein</fullName>
    </submittedName>
</protein>
<proteinExistence type="predicted"/>
<evidence type="ECO:0000259" key="1">
    <source>
        <dbReference type="PROSITE" id="PS50206"/>
    </source>
</evidence>
<dbReference type="InterPro" id="IPR050229">
    <property type="entry name" value="GlpE_sulfurtransferase"/>
</dbReference>
<keyword evidence="3" id="KW-1185">Reference proteome</keyword>
<reference evidence="2 3" key="1">
    <citation type="submission" date="2019-11" db="EMBL/GenBank/DDBJ databases">
        <authorList>
            <person name="Im W.T."/>
        </authorList>
    </citation>
    <scope>NUCLEOTIDE SEQUENCE [LARGE SCALE GENOMIC DNA]</scope>
    <source>
        <strain evidence="2 3">SB-02</strain>
    </source>
</reference>
<dbReference type="PROSITE" id="PS50206">
    <property type="entry name" value="RHODANESE_3"/>
    <property type="match status" value="1"/>
</dbReference>
<dbReference type="Proteomes" id="UP000426027">
    <property type="component" value="Chromosome"/>
</dbReference>
<feature type="domain" description="Rhodanese" evidence="1">
    <location>
        <begin position="67"/>
        <end position="153"/>
    </location>
</feature>
<name>A0A6I6G902_9BACT</name>